<name>A0A518D8S2_9BACT</name>
<dbReference type="RefSeq" id="WP_145282186.1">
    <property type="nucleotide sequence ID" value="NZ_CP036291.1"/>
</dbReference>
<dbReference type="InterPro" id="IPR052336">
    <property type="entry name" value="MlaD_Phospholipid_Transporter"/>
</dbReference>
<organism evidence="3 4">
    <name type="scientific">Pirellulimonas nuda</name>
    <dbReference type="NCBI Taxonomy" id="2528009"/>
    <lineage>
        <taxon>Bacteria</taxon>
        <taxon>Pseudomonadati</taxon>
        <taxon>Planctomycetota</taxon>
        <taxon>Planctomycetia</taxon>
        <taxon>Pirellulales</taxon>
        <taxon>Lacipirellulaceae</taxon>
        <taxon>Pirellulimonas</taxon>
    </lineage>
</organism>
<evidence type="ECO:0000259" key="2">
    <source>
        <dbReference type="Pfam" id="PF02470"/>
    </source>
</evidence>
<protein>
    <recommendedName>
        <fullName evidence="2">Mce/MlaD domain-containing protein</fullName>
    </recommendedName>
</protein>
<dbReference type="InterPro" id="IPR003399">
    <property type="entry name" value="Mce/MlaD"/>
</dbReference>
<dbReference type="OrthoDB" id="260338at2"/>
<keyword evidence="1" id="KW-0472">Membrane</keyword>
<evidence type="ECO:0000256" key="1">
    <source>
        <dbReference type="SAM" id="Phobius"/>
    </source>
</evidence>
<dbReference type="KEGG" id="pnd:Pla175_12480"/>
<accession>A0A518D8S2</accession>
<evidence type="ECO:0000313" key="3">
    <source>
        <dbReference type="EMBL" id="QDU87881.1"/>
    </source>
</evidence>
<feature type="domain" description="Mce/MlaD" evidence="2">
    <location>
        <begin position="39"/>
        <end position="113"/>
    </location>
</feature>
<proteinExistence type="predicted"/>
<dbReference type="PANTHER" id="PTHR33371">
    <property type="entry name" value="INTERMEMBRANE PHOSPHOLIPID TRANSPORT SYSTEM BINDING PROTEIN MLAD-RELATED"/>
    <property type="match status" value="1"/>
</dbReference>
<dbReference type="AlphaFoldDB" id="A0A518D8S2"/>
<sequence>MNERTVQRRVGLFVIATVVTTGVLIALTSKSPLGWTGGTYPVTIAVDRAPGVGPKTPVRRDGVLIGRVSRTESIRGGVLLWVDVNRGEVLYTTDAIRIRPSSLFGDAVIDISQTGGGGPSPPIVQEGQQLQGAAMPDPIEALTALQVDVGPAIKSLGQAGDEVSRLADRLNTALGEDIGKERVARMLDDAISALNTFEVTMAKMSTTIDNVDALFGDPQVQQDFRRALAAVPGVVEKADKFLDEGTRVVGSLDGAVTSLQNNLEAVEGLTRPLGERGGEIVRLLNSALENLDLVLVDAKKFALGLNNTEGTLGQLLNDRKTYDNVNTVICNANLVVLRLDELLKQARPILNDARAFTDKVGREPGRLIRGAADPSFIK</sequence>
<gene>
    <name evidence="3" type="ORF">Pla175_12480</name>
</gene>
<dbReference type="PANTHER" id="PTHR33371:SF4">
    <property type="entry name" value="INTERMEMBRANE PHOSPHOLIPID TRANSPORT SYSTEM BINDING PROTEIN MLAD"/>
    <property type="match status" value="1"/>
</dbReference>
<keyword evidence="1" id="KW-0812">Transmembrane</keyword>
<dbReference type="Proteomes" id="UP000317429">
    <property type="component" value="Chromosome"/>
</dbReference>
<keyword evidence="1" id="KW-1133">Transmembrane helix</keyword>
<feature type="transmembrane region" description="Helical" evidence="1">
    <location>
        <begin position="12"/>
        <end position="29"/>
    </location>
</feature>
<reference evidence="3 4" key="1">
    <citation type="submission" date="2019-02" db="EMBL/GenBank/DDBJ databases">
        <title>Deep-cultivation of Planctomycetes and their phenomic and genomic characterization uncovers novel biology.</title>
        <authorList>
            <person name="Wiegand S."/>
            <person name="Jogler M."/>
            <person name="Boedeker C."/>
            <person name="Pinto D."/>
            <person name="Vollmers J."/>
            <person name="Rivas-Marin E."/>
            <person name="Kohn T."/>
            <person name="Peeters S.H."/>
            <person name="Heuer A."/>
            <person name="Rast P."/>
            <person name="Oberbeckmann S."/>
            <person name="Bunk B."/>
            <person name="Jeske O."/>
            <person name="Meyerdierks A."/>
            <person name="Storesund J.E."/>
            <person name="Kallscheuer N."/>
            <person name="Luecker S."/>
            <person name="Lage O.M."/>
            <person name="Pohl T."/>
            <person name="Merkel B.J."/>
            <person name="Hornburger P."/>
            <person name="Mueller R.-W."/>
            <person name="Bruemmer F."/>
            <person name="Labrenz M."/>
            <person name="Spormann A.M."/>
            <person name="Op den Camp H."/>
            <person name="Overmann J."/>
            <person name="Amann R."/>
            <person name="Jetten M.S.M."/>
            <person name="Mascher T."/>
            <person name="Medema M.H."/>
            <person name="Devos D.P."/>
            <person name="Kaster A.-K."/>
            <person name="Ovreas L."/>
            <person name="Rohde M."/>
            <person name="Galperin M.Y."/>
            <person name="Jogler C."/>
        </authorList>
    </citation>
    <scope>NUCLEOTIDE SEQUENCE [LARGE SCALE GENOMIC DNA]</scope>
    <source>
        <strain evidence="3 4">Pla175</strain>
    </source>
</reference>
<dbReference type="EMBL" id="CP036291">
    <property type="protein sequence ID" value="QDU87881.1"/>
    <property type="molecule type" value="Genomic_DNA"/>
</dbReference>
<keyword evidence="4" id="KW-1185">Reference proteome</keyword>
<evidence type="ECO:0000313" key="4">
    <source>
        <dbReference type="Proteomes" id="UP000317429"/>
    </source>
</evidence>
<dbReference type="Pfam" id="PF02470">
    <property type="entry name" value="MlaD"/>
    <property type="match status" value="1"/>
</dbReference>